<dbReference type="GO" id="GO:0004022">
    <property type="term" value="F:alcohol dehydrogenase (NAD+) activity"/>
    <property type="evidence" value="ECO:0007669"/>
    <property type="project" value="TreeGrafter"/>
</dbReference>
<dbReference type="InterPro" id="IPR036291">
    <property type="entry name" value="NAD(P)-bd_dom_sf"/>
</dbReference>
<comment type="similarity">
    <text evidence="2">Belongs to the zinc-containing alcohol dehydrogenase family.</text>
</comment>
<evidence type="ECO:0000313" key="9">
    <source>
        <dbReference type="Proteomes" id="UP001320420"/>
    </source>
</evidence>
<evidence type="ECO:0000313" key="8">
    <source>
        <dbReference type="EMBL" id="KAK7756003.1"/>
    </source>
</evidence>
<dbReference type="AlphaFoldDB" id="A0AAN9YR93"/>
<dbReference type="Proteomes" id="UP001320420">
    <property type="component" value="Unassembled WGS sequence"/>
</dbReference>
<keyword evidence="9" id="KW-1185">Reference proteome</keyword>
<keyword evidence="4" id="KW-0862">Zinc</keyword>
<dbReference type="SMART" id="SM00829">
    <property type="entry name" value="PKS_ER"/>
    <property type="match status" value="1"/>
</dbReference>
<dbReference type="GO" id="GO:0046872">
    <property type="term" value="F:metal ion binding"/>
    <property type="evidence" value="ECO:0007669"/>
    <property type="project" value="UniProtKB-KW"/>
</dbReference>
<dbReference type="GO" id="GO:0005737">
    <property type="term" value="C:cytoplasm"/>
    <property type="evidence" value="ECO:0007669"/>
    <property type="project" value="TreeGrafter"/>
</dbReference>
<dbReference type="InterPro" id="IPR013154">
    <property type="entry name" value="ADH-like_N"/>
</dbReference>
<evidence type="ECO:0000256" key="4">
    <source>
        <dbReference type="ARBA" id="ARBA00022833"/>
    </source>
</evidence>
<dbReference type="InterPro" id="IPR020843">
    <property type="entry name" value="ER"/>
</dbReference>
<gene>
    <name evidence="8" type="ORF">SLS62_001946</name>
</gene>
<dbReference type="FunFam" id="3.40.50.720:FF:000039">
    <property type="entry name" value="Alcohol dehydrogenase AdhP"/>
    <property type="match status" value="1"/>
</dbReference>
<sequence length="362" mass="38118">MRAAQVVAFHEPYQIREVPVPSELQPHDVLIKVAVASHCHTDFNVAKGHWATPLPCTGSHEGAGTVVAVGAAVSDSRLLAVGDRVMGGMLVHPCGSCDDCAGPEETNRQYCARMAGGYNGVTADGFFAEYVRTDARHTARLPDAIPLVEASPLACAGRTVWSAIRRAGLGAGQTLAIVGSGGGLGHLAVRFAKARGLKVVGIDVRDEGLEVSRQSGADWVVDARIGKAAVVEAVRAVTPGRGGADATMTVSFARESTALACAVTRMHGTVLQVAEPDVVEIPPDELVFRDIRVRSTLIASGDESRDMLAFVAEHGIRVKTRLFYELDSIFDLVGEAQSSAMTGKACLVIDPEQVKADTDRAA</sequence>
<evidence type="ECO:0000256" key="2">
    <source>
        <dbReference type="ARBA" id="ARBA00008072"/>
    </source>
</evidence>
<reference evidence="8 9" key="1">
    <citation type="submission" date="2024-02" db="EMBL/GenBank/DDBJ databases">
        <title>De novo assembly and annotation of 12 fungi associated with fruit tree decline syndrome in Ontario, Canada.</title>
        <authorList>
            <person name="Sulman M."/>
            <person name="Ellouze W."/>
            <person name="Ilyukhin E."/>
        </authorList>
    </citation>
    <scope>NUCLEOTIDE SEQUENCE [LARGE SCALE GENOMIC DNA]</scope>
    <source>
        <strain evidence="8 9">M11/M66-122</strain>
    </source>
</reference>
<dbReference type="PANTHER" id="PTHR42940">
    <property type="entry name" value="ALCOHOL DEHYDROGENASE 1-RELATED"/>
    <property type="match status" value="1"/>
</dbReference>
<dbReference type="SUPFAM" id="SSF51735">
    <property type="entry name" value="NAD(P)-binding Rossmann-fold domains"/>
    <property type="match status" value="1"/>
</dbReference>
<evidence type="ECO:0000256" key="5">
    <source>
        <dbReference type="ARBA" id="ARBA00023002"/>
    </source>
</evidence>
<feature type="domain" description="Enoyl reductase (ER)" evidence="7">
    <location>
        <begin position="2"/>
        <end position="347"/>
    </location>
</feature>
<dbReference type="SUPFAM" id="SSF50129">
    <property type="entry name" value="GroES-like"/>
    <property type="match status" value="1"/>
</dbReference>
<dbReference type="InterPro" id="IPR013149">
    <property type="entry name" value="ADH-like_C"/>
</dbReference>
<evidence type="ECO:0000256" key="1">
    <source>
        <dbReference type="ARBA" id="ARBA00001947"/>
    </source>
</evidence>
<comment type="cofactor">
    <cofactor evidence="1">
        <name>Zn(2+)</name>
        <dbReference type="ChEBI" id="CHEBI:29105"/>
    </cofactor>
</comment>
<dbReference type="InterPro" id="IPR011032">
    <property type="entry name" value="GroES-like_sf"/>
</dbReference>
<dbReference type="Gene3D" id="3.90.180.10">
    <property type="entry name" value="Medium-chain alcohol dehydrogenases, catalytic domain"/>
    <property type="match status" value="1"/>
</dbReference>
<evidence type="ECO:0000259" key="7">
    <source>
        <dbReference type="SMART" id="SM00829"/>
    </source>
</evidence>
<dbReference type="EMBL" id="JAKJXP020000009">
    <property type="protein sequence ID" value="KAK7756003.1"/>
    <property type="molecule type" value="Genomic_DNA"/>
</dbReference>
<name>A0AAN9YR93_9PEZI</name>
<accession>A0AAN9YR93</accession>
<keyword evidence="6" id="KW-0520">NAD</keyword>
<dbReference type="Pfam" id="PF08240">
    <property type="entry name" value="ADH_N"/>
    <property type="match status" value="1"/>
</dbReference>
<evidence type="ECO:0000256" key="3">
    <source>
        <dbReference type="ARBA" id="ARBA00022723"/>
    </source>
</evidence>
<dbReference type="PANTHER" id="PTHR42940:SF8">
    <property type="entry name" value="VACUOLAR PROTEIN SORTING-ASSOCIATED PROTEIN 11"/>
    <property type="match status" value="1"/>
</dbReference>
<comment type="caution">
    <text evidence="8">The sequence shown here is derived from an EMBL/GenBank/DDBJ whole genome shotgun (WGS) entry which is preliminary data.</text>
</comment>
<proteinExistence type="inferred from homology"/>
<dbReference type="Gene3D" id="3.40.50.720">
    <property type="entry name" value="NAD(P)-binding Rossmann-like Domain"/>
    <property type="match status" value="1"/>
</dbReference>
<keyword evidence="3" id="KW-0479">Metal-binding</keyword>
<dbReference type="Pfam" id="PF00107">
    <property type="entry name" value="ADH_zinc_N"/>
    <property type="match status" value="1"/>
</dbReference>
<protein>
    <recommendedName>
        <fullName evidence="7">Enoyl reductase (ER) domain-containing protein</fullName>
    </recommendedName>
</protein>
<evidence type="ECO:0000256" key="6">
    <source>
        <dbReference type="ARBA" id="ARBA00023027"/>
    </source>
</evidence>
<organism evidence="8 9">
    <name type="scientific">Diatrype stigma</name>
    <dbReference type="NCBI Taxonomy" id="117547"/>
    <lineage>
        <taxon>Eukaryota</taxon>
        <taxon>Fungi</taxon>
        <taxon>Dikarya</taxon>
        <taxon>Ascomycota</taxon>
        <taxon>Pezizomycotina</taxon>
        <taxon>Sordariomycetes</taxon>
        <taxon>Xylariomycetidae</taxon>
        <taxon>Xylariales</taxon>
        <taxon>Diatrypaceae</taxon>
        <taxon>Diatrype</taxon>
    </lineage>
</organism>
<keyword evidence="5" id="KW-0560">Oxidoreductase</keyword>